<evidence type="ECO:0000259" key="1">
    <source>
        <dbReference type="Pfam" id="PF24818"/>
    </source>
</evidence>
<reference evidence="2 3" key="1">
    <citation type="submission" date="2012-08" db="EMBL/GenBank/DDBJ databases">
        <title>Oryza genome evolution.</title>
        <authorList>
            <person name="Wing R.A."/>
        </authorList>
    </citation>
    <scope>NUCLEOTIDE SEQUENCE</scope>
</reference>
<dbReference type="InterPro" id="IPR057939">
    <property type="entry name" value="TRF2_HOY1_PH"/>
</dbReference>
<keyword evidence="3" id="KW-1185">Reference proteome</keyword>
<feature type="domain" description="TRF2/HOY1 PH-like" evidence="1">
    <location>
        <begin position="88"/>
        <end position="180"/>
    </location>
</feature>
<evidence type="ECO:0000313" key="3">
    <source>
        <dbReference type="Proteomes" id="UP000032180"/>
    </source>
</evidence>
<accession>A0A0D9WQ13</accession>
<dbReference type="EnsemblPlants" id="LPERR06G11800.1">
    <property type="protein sequence ID" value="LPERR06G11800.1"/>
    <property type="gene ID" value="LPERR06G11800"/>
</dbReference>
<dbReference type="Pfam" id="PF24818">
    <property type="entry name" value="PH_TRF2_HOY1"/>
    <property type="match status" value="1"/>
</dbReference>
<name>A0A0D9WQ13_9ORYZ</name>
<dbReference type="STRING" id="77586.A0A0D9WQ13"/>
<reference evidence="3" key="2">
    <citation type="submission" date="2013-12" db="EMBL/GenBank/DDBJ databases">
        <authorList>
            <person name="Yu Y."/>
            <person name="Lee S."/>
            <person name="de Baynast K."/>
            <person name="Wissotski M."/>
            <person name="Liu L."/>
            <person name="Talag J."/>
            <person name="Goicoechea J."/>
            <person name="Angelova A."/>
            <person name="Jetty R."/>
            <person name="Kudrna D."/>
            <person name="Golser W."/>
            <person name="Rivera L."/>
            <person name="Zhang J."/>
            <person name="Wing R."/>
        </authorList>
    </citation>
    <scope>NUCLEOTIDE SEQUENCE</scope>
</reference>
<dbReference type="Proteomes" id="UP000032180">
    <property type="component" value="Chromosome 6"/>
</dbReference>
<dbReference type="eggNOG" id="ENOG502R65T">
    <property type="taxonomic scope" value="Eukaryota"/>
</dbReference>
<evidence type="ECO:0000313" key="2">
    <source>
        <dbReference type="EnsemblPlants" id="LPERR06G11800.1"/>
    </source>
</evidence>
<organism evidence="2 3">
    <name type="scientific">Leersia perrieri</name>
    <dbReference type="NCBI Taxonomy" id="77586"/>
    <lineage>
        <taxon>Eukaryota</taxon>
        <taxon>Viridiplantae</taxon>
        <taxon>Streptophyta</taxon>
        <taxon>Embryophyta</taxon>
        <taxon>Tracheophyta</taxon>
        <taxon>Spermatophyta</taxon>
        <taxon>Magnoliopsida</taxon>
        <taxon>Liliopsida</taxon>
        <taxon>Poales</taxon>
        <taxon>Poaceae</taxon>
        <taxon>BOP clade</taxon>
        <taxon>Oryzoideae</taxon>
        <taxon>Oryzeae</taxon>
        <taxon>Oryzinae</taxon>
        <taxon>Leersia</taxon>
    </lineage>
</organism>
<dbReference type="AlphaFoldDB" id="A0A0D9WQ13"/>
<protein>
    <recommendedName>
        <fullName evidence="1">TRF2/HOY1 PH-like domain-containing protein</fullName>
    </recommendedName>
</protein>
<proteinExistence type="predicted"/>
<reference evidence="2" key="3">
    <citation type="submission" date="2015-04" db="UniProtKB">
        <authorList>
            <consortium name="EnsemblPlants"/>
        </authorList>
    </citation>
    <scope>IDENTIFICATION</scope>
</reference>
<dbReference type="HOGENOM" id="CLU_103527_0_0_1"/>
<dbReference type="Gramene" id="LPERR06G11800.1">
    <property type="protein sequence ID" value="LPERR06G11800.1"/>
    <property type="gene ID" value="LPERR06G11800"/>
</dbReference>
<sequence length="227" mass="26080">MEITELGGGCNVMQLMETTEILEDTCNSKNMLRGEDLELKPNEPFLNYMRLALDSPTGEGNFSNISSKELESAQDQLEWQSRIKPTRLPVLKLHTGNKMFTRTAECDIFVKFLYHKKSVVVCQMRKDRMCRMVDVPFDNITSFCFSFDQQSDILKIEVNSSLKFFSAAKPPPGMFHQWEVDDSKDDEFYFPESKYLRIETGKGSMEKCYAKLLYANPDLPCLVTSAN</sequence>